<dbReference type="PROSITE" id="PS51677">
    <property type="entry name" value="NODB"/>
    <property type="match status" value="1"/>
</dbReference>
<feature type="domain" description="NodB homology" evidence="3">
    <location>
        <begin position="81"/>
        <end position="320"/>
    </location>
</feature>
<dbReference type="GO" id="GO:0005975">
    <property type="term" value="P:carbohydrate metabolic process"/>
    <property type="evidence" value="ECO:0007669"/>
    <property type="project" value="InterPro"/>
</dbReference>
<reference evidence="5" key="1">
    <citation type="submission" date="2016-10" db="EMBL/GenBank/DDBJ databases">
        <authorList>
            <person name="Varghese N."/>
            <person name="Submissions S."/>
        </authorList>
    </citation>
    <scope>NUCLEOTIDE SEQUENCE [LARGE SCALE GENOMIC DNA]</scope>
    <source>
        <strain evidence="5">CGMCC 1.10971</strain>
    </source>
</reference>
<dbReference type="GO" id="GO:0016810">
    <property type="term" value="F:hydrolase activity, acting on carbon-nitrogen (but not peptide) bonds"/>
    <property type="evidence" value="ECO:0007669"/>
    <property type="project" value="InterPro"/>
</dbReference>
<keyword evidence="5" id="KW-1185">Reference proteome</keyword>
<dbReference type="InterPro" id="IPR011330">
    <property type="entry name" value="Glyco_hydro/deAcase_b/a-brl"/>
</dbReference>
<organism evidence="4 5">
    <name type="scientific">Neptunomonas qingdaonensis</name>
    <dbReference type="NCBI Taxonomy" id="1045558"/>
    <lineage>
        <taxon>Bacteria</taxon>
        <taxon>Pseudomonadati</taxon>
        <taxon>Pseudomonadota</taxon>
        <taxon>Gammaproteobacteria</taxon>
        <taxon>Oceanospirillales</taxon>
        <taxon>Oceanospirillaceae</taxon>
        <taxon>Neptunomonas</taxon>
    </lineage>
</organism>
<accession>A0A1I2MU51</accession>
<dbReference type="PANTHER" id="PTHR34216">
    <property type="match status" value="1"/>
</dbReference>
<evidence type="ECO:0000256" key="1">
    <source>
        <dbReference type="ARBA" id="ARBA00004613"/>
    </source>
</evidence>
<dbReference type="Pfam" id="PF01522">
    <property type="entry name" value="Polysacc_deac_1"/>
    <property type="match status" value="1"/>
</dbReference>
<evidence type="ECO:0000256" key="2">
    <source>
        <dbReference type="ARBA" id="ARBA00022729"/>
    </source>
</evidence>
<dbReference type="SUPFAM" id="SSF88713">
    <property type="entry name" value="Glycoside hydrolase/deacetylase"/>
    <property type="match status" value="1"/>
</dbReference>
<dbReference type="InterPro" id="IPR051398">
    <property type="entry name" value="Polysacch_Deacetylase"/>
</dbReference>
<dbReference type="AlphaFoldDB" id="A0A1I2MU51"/>
<proteinExistence type="predicted"/>
<keyword evidence="2" id="KW-0732">Signal</keyword>
<evidence type="ECO:0000313" key="4">
    <source>
        <dbReference type="EMBL" id="SFF95095.1"/>
    </source>
</evidence>
<comment type="subcellular location">
    <subcellularLocation>
        <location evidence="1">Secreted</location>
    </subcellularLocation>
</comment>
<dbReference type="PANTHER" id="PTHR34216:SF3">
    <property type="entry name" value="POLY-BETA-1,6-N-ACETYL-D-GLUCOSAMINE N-DEACETYLASE"/>
    <property type="match status" value="1"/>
</dbReference>
<evidence type="ECO:0000259" key="3">
    <source>
        <dbReference type="PROSITE" id="PS51677"/>
    </source>
</evidence>
<dbReference type="Proteomes" id="UP000198623">
    <property type="component" value="Unassembled WGS sequence"/>
</dbReference>
<gene>
    <name evidence="4" type="ORF">SAMN05216175_102100</name>
</gene>
<dbReference type="CDD" id="cd10918">
    <property type="entry name" value="CE4_NodB_like_5s_6s"/>
    <property type="match status" value="1"/>
</dbReference>
<evidence type="ECO:0000313" key="5">
    <source>
        <dbReference type="Proteomes" id="UP000198623"/>
    </source>
</evidence>
<sequence length="320" mass="36437">MNHMICLGLKSVLPILLRTRSKQRLSILIYHRVLPSFDFMRPDEPTIEQFDWQMELLSRYMKPLSLNDALTLLDDNRLPDNAVCVTFDDGYADNEIHALPILKKWDIPATVFVSTAFLDGGIMWNDSVIEAVRLCGNSLDLTMLGLDIYELPTNESRQKIAHEILKKIKHIDNNRDEYVSSVTSQALTSLPTNLMMTSQQVVNMYKSGIDIGGHTFSHPILAKLNAQDAEKEIINGKKYLESLLGSPVKFFAYPNGQPSKDYNNNHVKIVKNCGFKAAVSTSWGVSSTRTDKYQLARFTPWDKVPEKFLLRLFINQRNII</sequence>
<protein>
    <submittedName>
        <fullName evidence="4">Polysaccharide deacetylase</fullName>
    </submittedName>
</protein>
<dbReference type="InterPro" id="IPR002509">
    <property type="entry name" value="NODB_dom"/>
</dbReference>
<dbReference type="Gene3D" id="3.20.20.370">
    <property type="entry name" value="Glycoside hydrolase/deacetylase"/>
    <property type="match status" value="1"/>
</dbReference>
<dbReference type="EMBL" id="FOOU01000002">
    <property type="protein sequence ID" value="SFF95095.1"/>
    <property type="molecule type" value="Genomic_DNA"/>
</dbReference>
<name>A0A1I2MU51_9GAMM</name>
<dbReference type="STRING" id="1045558.SAMN05216175_102100"/>
<dbReference type="GO" id="GO:0005576">
    <property type="term" value="C:extracellular region"/>
    <property type="evidence" value="ECO:0007669"/>
    <property type="project" value="UniProtKB-SubCell"/>
</dbReference>